<evidence type="ECO:0000256" key="3">
    <source>
        <dbReference type="ARBA" id="ARBA00005169"/>
    </source>
</evidence>
<evidence type="ECO:0000256" key="10">
    <source>
        <dbReference type="ARBA" id="ARBA00023268"/>
    </source>
</evidence>
<evidence type="ECO:0000256" key="7">
    <source>
        <dbReference type="ARBA" id="ARBA00022801"/>
    </source>
</evidence>
<dbReference type="Gene3D" id="1.10.287.1080">
    <property type="entry name" value="MazG-like"/>
    <property type="match status" value="1"/>
</dbReference>
<feature type="domain" description="Phosphoribosyl-AMP cyclohydrolase" evidence="12">
    <location>
        <begin position="248"/>
        <end position="319"/>
    </location>
</feature>
<comment type="catalytic activity">
    <reaction evidence="1">
        <text>1-(5-phospho-beta-D-ribosyl)-5'-AMP + H2O = 1-(5-phospho-beta-D-ribosyl)-5-[(5-phospho-beta-D-ribosylamino)methylideneamino]imidazole-4-carboxamide</text>
        <dbReference type="Rhea" id="RHEA:20049"/>
        <dbReference type="ChEBI" id="CHEBI:15377"/>
        <dbReference type="ChEBI" id="CHEBI:58435"/>
        <dbReference type="ChEBI" id="CHEBI:59457"/>
        <dbReference type="EC" id="3.5.4.19"/>
    </reaction>
</comment>
<dbReference type="UniPathway" id="UPA00031">
    <property type="reaction ID" value="UER00007"/>
</dbReference>
<comment type="pathway">
    <text evidence="4">Amino-acid biosynthesis; L-histidine biosynthesis; L-histidine from 5-phospho-alpha-D-ribose 1-diphosphate: step 2/9.</text>
</comment>
<keyword evidence="7" id="KW-0378">Hydrolase</keyword>
<keyword evidence="5" id="KW-0028">Amino-acid biosynthesis</keyword>
<dbReference type="Gene3D" id="3.20.20.70">
    <property type="entry name" value="Aldolase class I"/>
    <property type="match status" value="1"/>
</dbReference>
<proteinExistence type="predicted"/>
<comment type="catalytic activity">
    <reaction evidence="2">
        <text>1-(5-phospho-beta-D-ribosyl)-ATP + H2O = 1-(5-phospho-beta-D-ribosyl)-5'-AMP + diphosphate + H(+)</text>
        <dbReference type="Rhea" id="RHEA:22828"/>
        <dbReference type="ChEBI" id="CHEBI:15377"/>
        <dbReference type="ChEBI" id="CHEBI:15378"/>
        <dbReference type="ChEBI" id="CHEBI:33019"/>
        <dbReference type="ChEBI" id="CHEBI:59457"/>
        <dbReference type="ChEBI" id="CHEBI:73183"/>
        <dbReference type="EC" id="3.6.1.31"/>
    </reaction>
</comment>
<dbReference type="FunFam" id="3.10.20.810:FF:000002">
    <property type="entry name" value="Histidine biosynthesis trifunctional protein"/>
    <property type="match status" value="1"/>
</dbReference>
<keyword evidence="8" id="KW-0067">ATP-binding</keyword>
<keyword evidence="9" id="KW-0368">Histidine biosynthesis</keyword>
<sequence length="457" mass="49625">MACHLDCTPICMPTLFVSAGKAVGYGVKAEPVDAVERSKTLGLLGELNVVALDDAPATWEAIGSIVRRGRPIRLEGVRTLDDALAQLDRGVSKIVLPAKTWDSEEAISIIGRYKDRFVAIFEADEDTKKVDEEVKIITTVGKYASEFLMTVKDLASVSDGKSAISSKLKAIAKAAADANVLVGVSGGINTVDQIKAIEKIGLRPTIGDALANGKLEMADLIVPFIRSDRPDKLFTTVVVDEQHVALGLVYSNAASVREAMRKRAGIYHSRRRGLWHKGLSSGATQDLFEVTLDCDRDALRFVVRQNGVGFCHLNRYTCWDSDRGVGHLFRTLLDRKQNPVQGSYTNKLLNKTEMLNAKMLEEATEIIEAKDKNHVAAEAADVLYFASVICTRAGASWKDVENYLDRRSRRVRRRKGDAKPYALELLRKTTAGATPAGAAAAAPAEKDDAAAAAAGKK</sequence>
<protein>
    <recommendedName>
        <fullName evidence="12">Phosphoribosyl-AMP cyclohydrolase domain-containing protein</fullName>
    </recommendedName>
</protein>
<dbReference type="GO" id="GO:0004635">
    <property type="term" value="F:phosphoribosyl-AMP cyclohydrolase activity"/>
    <property type="evidence" value="ECO:0007669"/>
    <property type="project" value="UniProtKB-EC"/>
</dbReference>
<dbReference type="GO" id="GO:0004636">
    <property type="term" value="F:phosphoribosyl-ATP diphosphatase activity"/>
    <property type="evidence" value="ECO:0007669"/>
    <property type="project" value="UniProtKB-EC"/>
</dbReference>
<dbReference type="InterPro" id="IPR021130">
    <property type="entry name" value="PRib-ATP_PPHydrolase-like"/>
</dbReference>
<dbReference type="GO" id="GO:0000105">
    <property type="term" value="P:L-histidine biosynthetic process"/>
    <property type="evidence" value="ECO:0007669"/>
    <property type="project" value="UniProtKB-UniPathway"/>
</dbReference>
<dbReference type="PANTHER" id="PTHR42945:SF1">
    <property type="entry name" value="HISTIDINE BIOSYNTHESIS BIFUNCTIONAL PROTEIN HIS7"/>
    <property type="match status" value="1"/>
</dbReference>
<dbReference type="EMBL" id="HBIV01013143">
    <property type="protein sequence ID" value="CAE0658117.1"/>
    <property type="molecule type" value="Transcribed_RNA"/>
</dbReference>
<gene>
    <name evidence="13" type="ORF">LGLO00237_LOCUS9687</name>
</gene>
<dbReference type="Pfam" id="PF01502">
    <property type="entry name" value="PRA-CH"/>
    <property type="match status" value="1"/>
</dbReference>
<evidence type="ECO:0000256" key="6">
    <source>
        <dbReference type="ARBA" id="ARBA00022741"/>
    </source>
</evidence>
<evidence type="ECO:0000256" key="5">
    <source>
        <dbReference type="ARBA" id="ARBA00022605"/>
    </source>
</evidence>
<accession>A0A7S4DMA9</accession>
<feature type="compositionally biased region" description="Low complexity" evidence="11">
    <location>
        <begin position="433"/>
        <end position="443"/>
    </location>
</feature>
<dbReference type="InterPro" id="IPR038019">
    <property type="entry name" value="PRib_AMP_CycHydrolase_sf"/>
</dbReference>
<dbReference type="Gene3D" id="3.10.20.810">
    <property type="entry name" value="Phosphoribosyl-AMP cyclohydrolase"/>
    <property type="match status" value="1"/>
</dbReference>
<feature type="region of interest" description="Disordered" evidence="11">
    <location>
        <begin position="433"/>
        <end position="457"/>
    </location>
</feature>
<dbReference type="AlphaFoldDB" id="A0A7S4DMA9"/>
<keyword evidence="6" id="KW-0547">Nucleotide-binding</keyword>
<dbReference type="InterPro" id="IPR008179">
    <property type="entry name" value="HisE"/>
</dbReference>
<name>A0A7S4DMA9_9EUKA</name>
<dbReference type="NCBIfam" id="TIGR03188">
    <property type="entry name" value="histidine_hisI"/>
    <property type="match status" value="1"/>
</dbReference>
<organism evidence="13">
    <name type="scientific">Lotharella globosa</name>
    <dbReference type="NCBI Taxonomy" id="91324"/>
    <lineage>
        <taxon>Eukaryota</taxon>
        <taxon>Sar</taxon>
        <taxon>Rhizaria</taxon>
        <taxon>Cercozoa</taxon>
        <taxon>Chlorarachniophyceae</taxon>
        <taxon>Lotharella</taxon>
    </lineage>
</organism>
<dbReference type="SUPFAM" id="SSF101386">
    <property type="entry name" value="all-alpha NTP pyrophosphatases"/>
    <property type="match status" value="1"/>
</dbReference>
<dbReference type="CDD" id="cd11546">
    <property type="entry name" value="NTP-PPase_His4"/>
    <property type="match status" value="1"/>
</dbReference>
<keyword evidence="10" id="KW-0511">Multifunctional enzyme</keyword>
<evidence type="ECO:0000256" key="1">
    <source>
        <dbReference type="ARBA" id="ARBA00000024"/>
    </source>
</evidence>
<evidence type="ECO:0000256" key="4">
    <source>
        <dbReference type="ARBA" id="ARBA00005204"/>
    </source>
</evidence>
<evidence type="ECO:0000256" key="9">
    <source>
        <dbReference type="ARBA" id="ARBA00023102"/>
    </source>
</evidence>
<dbReference type="PANTHER" id="PTHR42945">
    <property type="entry name" value="HISTIDINE BIOSYNTHESIS BIFUNCTIONAL PROTEIN"/>
    <property type="match status" value="1"/>
</dbReference>
<dbReference type="InterPro" id="IPR013785">
    <property type="entry name" value="Aldolase_TIM"/>
</dbReference>
<dbReference type="Pfam" id="PF01503">
    <property type="entry name" value="PRA-PH"/>
    <property type="match status" value="1"/>
</dbReference>
<comment type="pathway">
    <text evidence="3">Amino-acid biosynthesis; L-histidine biosynthesis; L-histidine from 5-phospho-alpha-D-ribose 1-diphosphate: step 3/9.</text>
</comment>
<dbReference type="GO" id="GO:0005524">
    <property type="term" value="F:ATP binding"/>
    <property type="evidence" value="ECO:0007669"/>
    <property type="project" value="UniProtKB-KW"/>
</dbReference>
<evidence type="ECO:0000256" key="11">
    <source>
        <dbReference type="SAM" id="MobiDB-lite"/>
    </source>
</evidence>
<dbReference type="InterPro" id="IPR002496">
    <property type="entry name" value="PRib_AMP_CycHydrolase_dom"/>
</dbReference>
<evidence type="ECO:0000256" key="8">
    <source>
        <dbReference type="ARBA" id="ARBA00022840"/>
    </source>
</evidence>
<reference evidence="13" key="1">
    <citation type="submission" date="2021-01" db="EMBL/GenBank/DDBJ databases">
        <authorList>
            <person name="Corre E."/>
            <person name="Pelletier E."/>
            <person name="Niang G."/>
            <person name="Scheremetjew M."/>
            <person name="Finn R."/>
            <person name="Kale V."/>
            <person name="Holt S."/>
            <person name="Cochrane G."/>
            <person name="Meng A."/>
            <person name="Brown T."/>
            <person name="Cohen L."/>
        </authorList>
    </citation>
    <scope>NUCLEOTIDE SEQUENCE</scope>
    <source>
        <strain evidence="13">CCCM811</strain>
    </source>
</reference>
<evidence type="ECO:0000259" key="12">
    <source>
        <dbReference type="Pfam" id="PF01502"/>
    </source>
</evidence>
<evidence type="ECO:0000256" key="2">
    <source>
        <dbReference type="ARBA" id="ARBA00001460"/>
    </source>
</evidence>
<dbReference type="SUPFAM" id="SSF141734">
    <property type="entry name" value="HisI-like"/>
    <property type="match status" value="1"/>
</dbReference>
<evidence type="ECO:0000313" key="13">
    <source>
        <dbReference type="EMBL" id="CAE0658117.1"/>
    </source>
</evidence>